<evidence type="ECO:0000313" key="2">
    <source>
        <dbReference type="EMBL" id="QQL51569.1"/>
    </source>
</evidence>
<sequence>MAQPEPGEYAPYASGYIALASEYNDIRKLLTELKDITYSTFTAIPEEKGNYTYADGKWTIKQKLAHMIDAERVFAYRAYCIALGDKTAFPGFEQDDYVANANSRTLKNIADEFRAVREANLYFINNLSDEQSTIVGTSSNHSTSVRAILYIMAGHELHHLKLLKERYL</sequence>
<evidence type="ECO:0000259" key="1">
    <source>
        <dbReference type="Pfam" id="PF12867"/>
    </source>
</evidence>
<dbReference type="Gene3D" id="1.20.120.450">
    <property type="entry name" value="dinb family like domain"/>
    <property type="match status" value="1"/>
</dbReference>
<dbReference type="Proteomes" id="UP000429232">
    <property type="component" value="Chromosome"/>
</dbReference>
<dbReference type="AlphaFoldDB" id="A0A7T7FDW6"/>
<organism evidence="2 3">
    <name type="scientific">Mucilaginibacter ginkgonis</name>
    <dbReference type="NCBI Taxonomy" id="2682091"/>
    <lineage>
        <taxon>Bacteria</taxon>
        <taxon>Pseudomonadati</taxon>
        <taxon>Bacteroidota</taxon>
        <taxon>Sphingobacteriia</taxon>
        <taxon>Sphingobacteriales</taxon>
        <taxon>Sphingobacteriaceae</taxon>
        <taxon>Mucilaginibacter</taxon>
    </lineage>
</organism>
<gene>
    <name evidence="2" type="ORF">GO620_011855</name>
</gene>
<dbReference type="EMBL" id="CP066775">
    <property type="protein sequence ID" value="QQL51569.1"/>
    <property type="molecule type" value="Genomic_DNA"/>
</dbReference>
<keyword evidence="3" id="KW-1185">Reference proteome</keyword>
<evidence type="ECO:0000313" key="3">
    <source>
        <dbReference type="Proteomes" id="UP000429232"/>
    </source>
</evidence>
<feature type="domain" description="DinB-like" evidence="1">
    <location>
        <begin position="34"/>
        <end position="161"/>
    </location>
</feature>
<proteinExistence type="predicted"/>
<dbReference type="InterPro" id="IPR024775">
    <property type="entry name" value="DinB-like"/>
</dbReference>
<accession>A0A7T7FDW6</accession>
<name>A0A7T7FDW6_9SPHI</name>
<dbReference type="InterPro" id="IPR034660">
    <property type="entry name" value="DinB/YfiT-like"/>
</dbReference>
<dbReference type="Pfam" id="PF12867">
    <property type="entry name" value="DinB_2"/>
    <property type="match status" value="1"/>
</dbReference>
<dbReference type="SUPFAM" id="SSF109854">
    <property type="entry name" value="DinB/YfiT-like putative metalloenzymes"/>
    <property type="match status" value="1"/>
</dbReference>
<protein>
    <submittedName>
        <fullName evidence="2">DinB family protein</fullName>
    </submittedName>
</protein>
<reference evidence="2 3" key="1">
    <citation type="submission" date="2020-12" db="EMBL/GenBank/DDBJ databases">
        <title>HMF7856_wgs.fasta genome submission.</title>
        <authorList>
            <person name="Kang H."/>
            <person name="Kim H."/>
            <person name="Joh K."/>
        </authorList>
    </citation>
    <scope>NUCLEOTIDE SEQUENCE [LARGE SCALE GENOMIC DNA]</scope>
    <source>
        <strain evidence="2 3">HMF7856</strain>
    </source>
</reference>
<dbReference type="KEGG" id="mgik:GO620_011855"/>